<organism evidence="1 2">
    <name type="scientific">Musa troglodytarum</name>
    <name type="common">fe'i banana</name>
    <dbReference type="NCBI Taxonomy" id="320322"/>
    <lineage>
        <taxon>Eukaryota</taxon>
        <taxon>Viridiplantae</taxon>
        <taxon>Streptophyta</taxon>
        <taxon>Embryophyta</taxon>
        <taxon>Tracheophyta</taxon>
        <taxon>Spermatophyta</taxon>
        <taxon>Magnoliopsida</taxon>
        <taxon>Liliopsida</taxon>
        <taxon>Zingiberales</taxon>
        <taxon>Musaceae</taxon>
        <taxon>Musa</taxon>
    </lineage>
</organism>
<accession>A0A9E7FN68</accession>
<sequence>MLQVIVKVRTYLGTTHAPGHCESEDVSWYSGKPSVFILKGKTACEMLIA</sequence>
<evidence type="ECO:0000313" key="2">
    <source>
        <dbReference type="Proteomes" id="UP001055439"/>
    </source>
</evidence>
<dbReference type="AlphaFoldDB" id="A0A9E7FN68"/>
<reference evidence="1" key="1">
    <citation type="submission" date="2022-05" db="EMBL/GenBank/DDBJ databases">
        <title>The Musa troglodytarum L. genome provides insights into the mechanism of non-climacteric behaviour and enrichment of carotenoids.</title>
        <authorList>
            <person name="Wang J."/>
        </authorList>
    </citation>
    <scope>NUCLEOTIDE SEQUENCE</scope>
    <source>
        <tissue evidence="1">Leaf</tissue>
    </source>
</reference>
<evidence type="ECO:0000313" key="1">
    <source>
        <dbReference type="EMBL" id="URD98930.1"/>
    </source>
</evidence>
<proteinExistence type="predicted"/>
<protein>
    <submittedName>
        <fullName evidence="1">Uncharacterized protein</fullName>
    </submittedName>
</protein>
<dbReference type="EMBL" id="CP097506">
    <property type="protein sequence ID" value="URD98930.1"/>
    <property type="molecule type" value="Genomic_DNA"/>
</dbReference>
<keyword evidence="2" id="KW-1185">Reference proteome</keyword>
<dbReference type="Proteomes" id="UP001055439">
    <property type="component" value="Chromosome 4"/>
</dbReference>
<name>A0A9E7FN68_9LILI</name>
<gene>
    <name evidence="1" type="ORF">MUK42_35987</name>
</gene>